<dbReference type="Proteomes" id="UP000016569">
    <property type="component" value="Unassembled WGS sequence"/>
</dbReference>
<accession>A0A8E0KK19</accession>
<feature type="transmembrane region" description="Helical" evidence="1">
    <location>
        <begin position="74"/>
        <end position="95"/>
    </location>
</feature>
<feature type="transmembrane region" description="Helical" evidence="1">
    <location>
        <begin position="40"/>
        <end position="62"/>
    </location>
</feature>
<dbReference type="OrthoDB" id="7574349at2"/>
<gene>
    <name evidence="2" type="ORF">MBEBAB_0950</name>
</gene>
<dbReference type="EMBL" id="BATC01000010">
    <property type="protein sequence ID" value="GAD58700.1"/>
    <property type="molecule type" value="Genomic_DNA"/>
</dbReference>
<organism evidence="2 3">
    <name type="scientific">Brevundimonas abyssalis TAR-001</name>
    <dbReference type="NCBI Taxonomy" id="1391729"/>
    <lineage>
        <taxon>Bacteria</taxon>
        <taxon>Pseudomonadati</taxon>
        <taxon>Pseudomonadota</taxon>
        <taxon>Alphaproteobacteria</taxon>
        <taxon>Caulobacterales</taxon>
        <taxon>Caulobacteraceae</taxon>
        <taxon>Brevundimonas</taxon>
    </lineage>
</organism>
<keyword evidence="1" id="KW-0812">Transmembrane</keyword>
<keyword evidence="1" id="KW-0472">Membrane</keyword>
<proteinExistence type="predicted"/>
<protein>
    <submittedName>
        <fullName evidence="2">Uncharacterized protein</fullName>
    </submittedName>
</protein>
<keyword evidence="1" id="KW-1133">Transmembrane helix</keyword>
<evidence type="ECO:0000313" key="2">
    <source>
        <dbReference type="EMBL" id="GAD58700.1"/>
    </source>
</evidence>
<sequence length="100" mass="10333">MKRWGYILGGLIVWTVHFLGVYVIASIADVVADDGHPLSRAAVGVFTLACLIVAGGLTVVAARRWRRGGGEMGFENAIAATGGAISAISILWQGLPAVVG</sequence>
<comment type="caution">
    <text evidence="2">The sequence shown here is derived from an EMBL/GenBank/DDBJ whole genome shotgun (WGS) entry which is preliminary data.</text>
</comment>
<feature type="transmembrane region" description="Helical" evidence="1">
    <location>
        <begin position="7"/>
        <end position="28"/>
    </location>
</feature>
<dbReference type="RefSeq" id="WP_021696796.1">
    <property type="nucleotide sequence ID" value="NZ_BATC01000010.1"/>
</dbReference>
<dbReference type="AlphaFoldDB" id="A0A8E0KK19"/>
<evidence type="ECO:0000313" key="3">
    <source>
        <dbReference type="Proteomes" id="UP000016569"/>
    </source>
</evidence>
<keyword evidence="3" id="KW-1185">Reference proteome</keyword>
<name>A0A8E0KK19_9CAUL</name>
<evidence type="ECO:0000256" key="1">
    <source>
        <dbReference type="SAM" id="Phobius"/>
    </source>
</evidence>
<reference evidence="3" key="1">
    <citation type="journal article" date="2013" name="Genome Announc.">
        <title>Draft Genome Sequence of the Dimorphic Prosthecate Bacterium Brevundimonas abyssalis TAR-001T.</title>
        <authorList>
            <person name="Tsubouchi T."/>
            <person name="Nishi S."/>
            <person name="Usui K."/>
            <person name="Shimane Y."/>
            <person name="Takaki Y."/>
            <person name="Maruyama T."/>
            <person name="Hatada Y."/>
        </authorList>
    </citation>
    <scope>NUCLEOTIDE SEQUENCE [LARGE SCALE GENOMIC DNA]</scope>
    <source>
        <strain evidence="3">TAR-001</strain>
    </source>
</reference>